<comment type="caution">
    <text evidence="4">The sequence shown here is derived from an EMBL/GenBank/DDBJ whole genome shotgun (WGS) entry which is preliminary data.</text>
</comment>
<proteinExistence type="inferred from homology"/>
<dbReference type="Pfam" id="PF02996">
    <property type="entry name" value="Prefoldin"/>
    <property type="match status" value="1"/>
</dbReference>
<keyword evidence="3" id="KW-0175">Coiled coil</keyword>
<dbReference type="InterPro" id="IPR009053">
    <property type="entry name" value="Prefoldin"/>
</dbReference>
<dbReference type="Proteomes" id="UP001634394">
    <property type="component" value="Unassembled WGS sequence"/>
</dbReference>
<reference evidence="4 5" key="1">
    <citation type="submission" date="2024-11" db="EMBL/GenBank/DDBJ databases">
        <title>Chromosome-level genome assembly of the freshwater bivalve Anodonta woodiana.</title>
        <authorList>
            <person name="Chen X."/>
        </authorList>
    </citation>
    <scope>NUCLEOTIDE SEQUENCE [LARGE SCALE GENOMIC DNA]</scope>
    <source>
        <strain evidence="4">MN2024</strain>
        <tissue evidence="4">Gills</tissue>
    </source>
</reference>
<dbReference type="InterPro" id="IPR004127">
    <property type="entry name" value="Prefoldin_subunit_alpha"/>
</dbReference>
<accession>A0ABD3TH21</accession>
<dbReference type="InterPro" id="IPR011599">
    <property type="entry name" value="PFD_alpha_archaea"/>
</dbReference>
<organism evidence="4 5">
    <name type="scientific">Sinanodonta woodiana</name>
    <name type="common">Chinese pond mussel</name>
    <name type="synonym">Anodonta woodiana</name>
    <dbReference type="NCBI Taxonomy" id="1069815"/>
    <lineage>
        <taxon>Eukaryota</taxon>
        <taxon>Metazoa</taxon>
        <taxon>Spiralia</taxon>
        <taxon>Lophotrochozoa</taxon>
        <taxon>Mollusca</taxon>
        <taxon>Bivalvia</taxon>
        <taxon>Autobranchia</taxon>
        <taxon>Heteroconchia</taxon>
        <taxon>Palaeoheterodonta</taxon>
        <taxon>Unionida</taxon>
        <taxon>Unionoidea</taxon>
        <taxon>Unionidae</taxon>
        <taxon>Unioninae</taxon>
        <taxon>Sinanodonta</taxon>
    </lineage>
</organism>
<keyword evidence="2" id="KW-0143">Chaperone</keyword>
<protein>
    <recommendedName>
        <fullName evidence="6">Prefoldin subunit 5</fullName>
    </recommendedName>
</protein>
<evidence type="ECO:0000256" key="2">
    <source>
        <dbReference type="ARBA" id="ARBA00023186"/>
    </source>
</evidence>
<feature type="coiled-coil region" evidence="3">
    <location>
        <begin position="21"/>
        <end position="48"/>
    </location>
</feature>
<comment type="similarity">
    <text evidence="1">Belongs to the prefoldin subunit alpha family.</text>
</comment>
<dbReference type="EMBL" id="JBJQND010000018">
    <property type="protein sequence ID" value="KAL3836324.1"/>
    <property type="molecule type" value="Genomic_DNA"/>
</dbReference>
<evidence type="ECO:0000256" key="3">
    <source>
        <dbReference type="SAM" id="Coils"/>
    </source>
</evidence>
<evidence type="ECO:0000313" key="5">
    <source>
        <dbReference type="Proteomes" id="UP001634394"/>
    </source>
</evidence>
<dbReference type="AlphaFoldDB" id="A0ABD3TH21"/>
<evidence type="ECO:0008006" key="6">
    <source>
        <dbReference type="Google" id="ProtNLM"/>
    </source>
</evidence>
<dbReference type="PANTHER" id="PTHR12674:SF2">
    <property type="entry name" value="PREFOLDIN SUBUNIT 5"/>
    <property type="match status" value="1"/>
</dbReference>
<dbReference type="Gene3D" id="1.10.287.370">
    <property type="match status" value="1"/>
</dbReference>
<dbReference type="CDD" id="cd23157">
    <property type="entry name" value="Prefoldin_5"/>
    <property type="match status" value="1"/>
</dbReference>
<evidence type="ECO:0000313" key="4">
    <source>
        <dbReference type="EMBL" id="KAL3836324.1"/>
    </source>
</evidence>
<dbReference type="SUPFAM" id="SSF46579">
    <property type="entry name" value="Prefoldin"/>
    <property type="match status" value="1"/>
</dbReference>
<sequence>MTSMAGKQPQLQSIDIQQLPLQQLNALVQQLEQEIELFGNSLNSLKLAQGKFVESQECLNKVGPENKEKDILVPLTSSMYVPGQLSDVENILIDIGTGYYVEMPVESGKDYFRRKVDYVSKQMEKIQPILQEKYRMKQVAVEILQSKMQLMQQQAASSKA</sequence>
<keyword evidence="5" id="KW-1185">Reference proteome</keyword>
<dbReference type="PANTHER" id="PTHR12674">
    <property type="entry name" value="PREFOLDIN SUBUNIT 5"/>
    <property type="match status" value="1"/>
</dbReference>
<name>A0ABD3TH21_SINWO</name>
<dbReference type="FunFam" id="1.10.287.370:FF:000004">
    <property type="entry name" value="Probable prefoldin subunit 5"/>
    <property type="match status" value="1"/>
</dbReference>
<dbReference type="NCBIfam" id="TIGR00293">
    <property type="entry name" value="prefoldin subunit alpha"/>
    <property type="match status" value="1"/>
</dbReference>
<evidence type="ECO:0000256" key="1">
    <source>
        <dbReference type="ARBA" id="ARBA00010048"/>
    </source>
</evidence>
<gene>
    <name evidence="4" type="ORF">ACJMK2_021758</name>
</gene>